<feature type="domain" description="Protein-PII uridylyltransferase N-terminal" evidence="7">
    <location>
        <begin position="40"/>
        <end position="138"/>
    </location>
</feature>
<keyword evidence="5" id="KW-0511">Multifunctional enzyme</keyword>
<evidence type="ECO:0008006" key="11">
    <source>
        <dbReference type="Google" id="ProtNLM"/>
    </source>
</evidence>
<feature type="region of interest" description="Disordered" evidence="6">
    <location>
        <begin position="1"/>
        <end position="25"/>
    </location>
</feature>
<evidence type="ECO:0000259" key="7">
    <source>
        <dbReference type="Pfam" id="PF03445"/>
    </source>
</evidence>
<reference evidence="9" key="1">
    <citation type="submission" date="2020-06" db="EMBL/GenBank/DDBJ databases">
        <title>Legume-microbial interactions unlock mineral nutrients during tropical forest succession.</title>
        <authorList>
            <person name="Epihov D.Z."/>
        </authorList>
    </citation>
    <scope>NUCLEOTIDE SEQUENCE [LARGE SCALE GENOMIC DNA]</scope>
    <source>
        <strain evidence="9">Pan2503</strain>
    </source>
</reference>
<dbReference type="SUPFAM" id="SSF81301">
    <property type="entry name" value="Nucleotidyltransferase"/>
    <property type="match status" value="1"/>
</dbReference>
<keyword evidence="1" id="KW-0808">Transferase</keyword>
<evidence type="ECO:0000259" key="8">
    <source>
        <dbReference type="Pfam" id="PF08335"/>
    </source>
</evidence>
<dbReference type="InterPro" id="IPR013546">
    <property type="entry name" value="PII_UdlTrfase/GS_AdlTrfase"/>
</dbReference>
<evidence type="ECO:0000256" key="1">
    <source>
        <dbReference type="ARBA" id="ARBA00022679"/>
    </source>
</evidence>
<dbReference type="InterPro" id="IPR010043">
    <property type="entry name" value="UTase/UR"/>
</dbReference>
<keyword evidence="4" id="KW-0460">Magnesium</keyword>
<name>A0A7V8NQC8_9BACT</name>
<dbReference type="PANTHER" id="PTHR47320">
    <property type="entry name" value="BIFUNCTIONAL URIDYLYLTRANSFERASE/URIDYLYL-REMOVING ENZYME"/>
    <property type="match status" value="1"/>
</dbReference>
<dbReference type="GO" id="GO:0016787">
    <property type="term" value="F:hydrolase activity"/>
    <property type="evidence" value="ECO:0007669"/>
    <property type="project" value="UniProtKB-KW"/>
</dbReference>
<gene>
    <name evidence="9" type="ORF">HRJ53_11515</name>
</gene>
<dbReference type="InterPro" id="IPR005105">
    <property type="entry name" value="GlnD_Uridyltrans_N"/>
</dbReference>
<dbReference type="Pfam" id="PF08335">
    <property type="entry name" value="GlnD_UR_UTase"/>
    <property type="match status" value="1"/>
</dbReference>
<dbReference type="CDD" id="cd05401">
    <property type="entry name" value="NT_GlnE_GlnD_like"/>
    <property type="match status" value="1"/>
</dbReference>
<organism evidence="9 10">
    <name type="scientific">Candidatus Acidiferrum panamense</name>
    <dbReference type="NCBI Taxonomy" id="2741543"/>
    <lineage>
        <taxon>Bacteria</taxon>
        <taxon>Pseudomonadati</taxon>
        <taxon>Acidobacteriota</taxon>
        <taxon>Terriglobia</taxon>
        <taxon>Candidatus Acidiferrales</taxon>
        <taxon>Candidatus Acidiferrum</taxon>
    </lineage>
</organism>
<dbReference type="PANTHER" id="PTHR47320:SF1">
    <property type="entry name" value="BIFUNCTIONAL URIDYLYLTRANSFERASE_URIDYLYL-REMOVING ENZYME"/>
    <property type="match status" value="1"/>
</dbReference>
<dbReference type="Gene3D" id="3.30.460.10">
    <property type="entry name" value="Beta Polymerase, domain 2"/>
    <property type="match status" value="1"/>
</dbReference>
<accession>A0A7V8NQC8</accession>
<evidence type="ECO:0000256" key="6">
    <source>
        <dbReference type="SAM" id="MobiDB-lite"/>
    </source>
</evidence>
<protein>
    <recommendedName>
        <fullName evidence="11">[Protein-PII] uridylyltransferase</fullName>
    </recommendedName>
</protein>
<dbReference type="Pfam" id="PF03445">
    <property type="entry name" value="DUF294"/>
    <property type="match status" value="1"/>
</dbReference>
<keyword evidence="2" id="KW-0548">Nucleotidyltransferase</keyword>
<evidence type="ECO:0000256" key="5">
    <source>
        <dbReference type="ARBA" id="ARBA00023268"/>
    </source>
</evidence>
<feature type="domain" description="PII-uridylyltransferase/Glutamine-synthetase adenylyltransferase" evidence="8">
    <location>
        <begin position="200"/>
        <end position="319"/>
    </location>
</feature>
<keyword evidence="3" id="KW-0378">Hydrolase</keyword>
<dbReference type="InterPro" id="IPR043519">
    <property type="entry name" value="NT_sf"/>
</dbReference>
<evidence type="ECO:0000256" key="4">
    <source>
        <dbReference type="ARBA" id="ARBA00022842"/>
    </source>
</evidence>
<evidence type="ECO:0000256" key="2">
    <source>
        <dbReference type="ARBA" id="ARBA00022695"/>
    </source>
</evidence>
<proteinExistence type="predicted"/>
<dbReference type="GO" id="GO:0008773">
    <property type="term" value="F:[protein-PII] uridylyltransferase activity"/>
    <property type="evidence" value="ECO:0007669"/>
    <property type="project" value="InterPro"/>
</dbReference>
<dbReference type="Proteomes" id="UP000567293">
    <property type="component" value="Unassembled WGS sequence"/>
</dbReference>
<feature type="non-terminal residue" evidence="9">
    <location>
        <position position="403"/>
    </location>
</feature>
<comment type="caution">
    <text evidence="9">The sequence shown here is derived from an EMBL/GenBank/DDBJ whole genome shotgun (WGS) entry which is preliminary data.</text>
</comment>
<sequence length="403" mass="46092">MTIAARTGFDSGIPPSKDMQESPTPLSVLGPQADAERQRIRQQFEVGTSARDTLHAICELADQHVRQIFADVLRVQNREAEGLCLLALGGYGRRMLFPYSDLDILFLFGSERTEQEFRQLISEFARTLWDLGFRVSSAGRTLEESKRIEEDNAEFHLALLDRRFLVGDAALFEKLNEKVLPGSEKQARAFMLGQLHRLTRDRLTRYGNTIFHLEPNVKDSPGGMRDYQATTWLRRLAEEKRGIRNITAAEEELCASAVDFLSATRCFLHYNNGRNDNTLTYELQEAAAERALGIGDGVKRTPAEWMRQYFRHARTLNRHLLRYLEQRAPVPLTLRQRLRNAARATKYDVRQSKYFHVRDGLLEVTDLSALSDRAITYSFFAECARTGTPLSREAERSLGYVLI</sequence>
<evidence type="ECO:0000256" key="3">
    <source>
        <dbReference type="ARBA" id="ARBA00022801"/>
    </source>
</evidence>
<evidence type="ECO:0000313" key="10">
    <source>
        <dbReference type="Proteomes" id="UP000567293"/>
    </source>
</evidence>
<dbReference type="AlphaFoldDB" id="A0A7V8NQC8"/>
<keyword evidence="10" id="KW-1185">Reference proteome</keyword>
<dbReference type="EMBL" id="JACDQQ010001118">
    <property type="protein sequence ID" value="MBA0085614.1"/>
    <property type="molecule type" value="Genomic_DNA"/>
</dbReference>
<evidence type="ECO:0000313" key="9">
    <source>
        <dbReference type="EMBL" id="MBA0085614.1"/>
    </source>
</evidence>